<proteinExistence type="predicted"/>
<gene>
    <name evidence="2" type="ORF">F8A88_09735</name>
</gene>
<evidence type="ECO:0000259" key="1">
    <source>
        <dbReference type="Pfam" id="PF07693"/>
    </source>
</evidence>
<dbReference type="OrthoDB" id="88903at2"/>
<dbReference type="Gene3D" id="3.40.50.300">
    <property type="entry name" value="P-loop containing nucleotide triphosphate hydrolases"/>
    <property type="match status" value="1"/>
</dbReference>
<name>A0A6N6N2R0_9BACT</name>
<evidence type="ECO:0000313" key="2">
    <source>
        <dbReference type="EMBL" id="KAB1441857.1"/>
    </source>
</evidence>
<dbReference type="InterPro" id="IPR027417">
    <property type="entry name" value="P-loop_NTPase"/>
</dbReference>
<comment type="caution">
    <text evidence="2">The sequence shown here is derived from an EMBL/GenBank/DDBJ whole genome shotgun (WGS) entry which is preliminary data.</text>
</comment>
<feature type="domain" description="KAP NTPase" evidence="1">
    <location>
        <begin position="4"/>
        <end position="67"/>
    </location>
</feature>
<organism evidence="2 3">
    <name type="scientific">Pseudodesulfovibrio senegalensis</name>
    <dbReference type="NCBI Taxonomy" id="1721087"/>
    <lineage>
        <taxon>Bacteria</taxon>
        <taxon>Pseudomonadati</taxon>
        <taxon>Thermodesulfobacteriota</taxon>
        <taxon>Desulfovibrionia</taxon>
        <taxon>Desulfovibrionales</taxon>
        <taxon>Desulfovibrionaceae</taxon>
    </lineage>
</organism>
<dbReference type="RefSeq" id="WP_151150949.1">
    <property type="nucleotide sequence ID" value="NZ_WAIE01000003.1"/>
</dbReference>
<sequence length="570" mass="65669">MDQNESSKLLKTLLATNDGCVLLLKGPWGIGKTHFWNDFAASQPKGKHDKKYVYVSLFGKKSIEEIQNDILLQAFSQNRYIGKLKKGIDAIKTTFSADENGDISFGLTGNAVGKLLCLFEKNDFSDLVICIDDFERKSDELQHCEVMGLASILKERYGSKIILIMDEEKINEEDGKYTTYKEKLIDKEFLYTPNQKDIINNILYKINTKYKDEVKRALESVDESNLRTVKKVAQNVHIISELVKNDCSEWGMQHLAHYVALLTCLYAGLGADGLATISDINIHKKIKDKECNSEVKTYANKFASKISNLIPLHALLWEFISTSRLNKPQCLSILKEQEESNNGHPINQELCKIFHKYEFNIKTDDKEVVKKIETILDEIGCTIFDNEIFENINFYFKALGQISGDQDKYTAKYIKFKYDYVKKTLDSIVDYKTWISTYNNDLAKSLCSSDENIKIDFNEELKKRAKKIYTEESLYEHITSLNQKSGYSQADQELLNNISIDIIISDFQNNLYFPEALGTFIYNQSTIENTSFIPFMNTTKEAMEQMKEELGTFRYERFMSYFPKALLQAE</sequence>
<dbReference type="InterPro" id="IPR011646">
    <property type="entry name" value="KAP_P-loop"/>
</dbReference>
<dbReference type="Pfam" id="PF07693">
    <property type="entry name" value="KAP_NTPase"/>
    <property type="match status" value="1"/>
</dbReference>
<accession>A0A6N6N2R0</accession>
<dbReference type="SUPFAM" id="SSF52540">
    <property type="entry name" value="P-loop containing nucleoside triphosphate hydrolases"/>
    <property type="match status" value="1"/>
</dbReference>
<dbReference type="Proteomes" id="UP000438699">
    <property type="component" value="Unassembled WGS sequence"/>
</dbReference>
<evidence type="ECO:0000313" key="3">
    <source>
        <dbReference type="Proteomes" id="UP000438699"/>
    </source>
</evidence>
<protein>
    <recommendedName>
        <fullName evidence="1">KAP NTPase domain-containing protein</fullName>
    </recommendedName>
</protein>
<reference evidence="2 3" key="1">
    <citation type="journal article" date="2017" name="Int. J. Syst. Evol. Microbiol.">
        <title>Desulfovibrio senegalensis sp. nov., a mesophilic sulfate reducer isolated from marine sediment.</title>
        <authorList>
            <person name="Thioye A."/>
            <person name="Gam Z.B.A."/>
            <person name="Mbengue M."/>
            <person name="Cayol J.L."/>
            <person name="Joseph-Bartoli M."/>
            <person name="Toure-Kane C."/>
            <person name="Labat M."/>
        </authorList>
    </citation>
    <scope>NUCLEOTIDE SEQUENCE [LARGE SCALE GENOMIC DNA]</scope>
    <source>
        <strain evidence="2 3">DSM 101509</strain>
    </source>
</reference>
<dbReference type="EMBL" id="WAIE01000003">
    <property type="protein sequence ID" value="KAB1441857.1"/>
    <property type="molecule type" value="Genomic_DNA"/>
</dbReference>
<dbReference type="AlphaFoldDB" id="A0A6N6N2R0"/>
<keyword evidence="3" id="KW-1185">Reference proteome</keyword>